<dbReference type="Gene3D" id="1.10.260.40">
    <property type="entry name" value="lambda repressor-like DNA-binding domains"/>
    <property type="match status" value="1"/>
</dbReference>
<dbReference type="SUPFAM" id="SSF53822">
    <property type="entry name" value="Periplasmic binding protein-like I"/>
    <property type="match status" value="1"/>
</dbReference>
<sequence>MSQRKSVTMKDVAREAGVALSTVSHFLNQSAPLSEETRQKIKKAIEKLNYRPNLTARNLKKRKTNTIGVFVPDIANPFYAEIYKGVADAAREKKYNVILYATSYQKDREYDFVRLVTQWQVDGVIVSYSLIDENLWSKLERADIPLVLVDVYPVNNRWPSVVVDSETGIQLAVQYLFNLGHREIAYLSEPPYILPLVKRQQAFIDSIKHLKLPLNKEWILVEKKQANRVEIGYALGKKLLSGKNLPTAVVTSSDLVAIGAMKAFLESGLKIPDDMSIVGFDDIIFSSYVHPSLTTIRQPKYEMSKKGTEFLLQLIERRESFALQDKLHRIKPVLVERLSCSAPRKR</sequence>
<dbReference type="GO" id="GO:0003677">
    <property type="term" value="F:DNA binding"/>
    <property type="evidence" value="ECO:0007669"/>
    <property type="project" value="UniProtKB-KW"/>
</dbReference>
<keyword evidence="3 6" id="KW-0238">DNA-binding</keyword>
<accession>A0ABZ2YAZ4</accession>
<dbReference type="PANTHER" id="PTHR30146">
    <property type="entry name" value="LACI-RELATED TRANSCRIPTIONAL REPRESSOR"/>
    <property type="match status" value="1"/>
</dbReference>
<evidence type="ECO:0000256" key="3">
    <source>
        <dbReference type="ARBA" id="ARBA00023125"/>
    </source>
</evidence>
<dbReference type="SMART" id="SM00354">
    <property type="entry name" value="HTH_LACI"/>
    <property type="match status" value="1"/>
</dbReference>
<dbReference type="InterPro" id="IPR000843">
    <property type="entry name" value="HTH_LacI"/>
</dbReference>
<evidence type="ECO:0000256" key="4">
    <source>
        <dbReference type="ARBA" id="ARBA00023163"/>
    </source>
</evidence>
<dbReference type="Pfam" id="PF13377">
    <property type="entry name" value="Peripla_BP_3"/>
    <property type="match status" value="1"/>
</dbReference>
<gene>
    <name evidence="6" type="ORF">QBE54_00105</name>
</gene>
<dbReference type="PANTHER" id="PTHR30146:SF148">
    <property type="entry name" value="HTH-TYPE TRANSCRIPTIONAL REPRESSOR PURR-RELATED"/>
    <property type="match status" value="1"/>
</dbReference>
<dbReference type="InterPro" id="IPR028082">
    <property type="entry name" value="Peripla_BP_I"/>
</dbReference>
<dbReference type="SUPFAM" id="SSF47413">
    <property type="entry name" value="lambda repressor-like DNA-binding domains"/>
    <property type="match status" value="1"/>
</dbReference>
<evidence type="ECO:0000256" key="1">
    <source>
        <dbReference type="ARBA" id="ARBA00022491"/>
    </source>
</evidence>
<keyword evidence="2" id="KW-0805">Transcription regulation</keyword>
<dbReference type="InterPro" id="IPR010982">
    <property type="entry name" value="Lambda_DNA-bd_dom_sf"/>
</dbReference>
<dbReference type="RefSeq" id="WP_369018327.1">
    <property type="nucleotide sequence ID" value="NZ_CP121689.1"/>
</dbReference>
<dbReference type="Proteomes" id="UP001461341">
    <property type="component" value="Chromosome"/>
</dbReference>
<protein>
    <submittedName>
        <fullName evidence="6">LacI family DNA-binding transcriptional regulator</fullName>
    </submittedName>
</protein>
<evidence type="ECO:0000256" key="2">
    <source>
        <dbReference type="ARBA" id="ARBA00023015"/>
    </source>
</evidence>
<keyword evidence="1" id="KW-0678">Repressor</keyword>
<keyword evidence="4" id="KW-0804">Transcription</keyword>
<keyword evidence="7" id="KW-1185">Reference proteome</keyword>
<dbReference type="Gene3D" id="3.40.50.2300">
    <property type="match status" value="2"/>
</dbReference>
<dbReference type="PROSITE" id="PS50932">
    <property type="entry name" value="HTH_LACI_2"/>
    <property type="match status" value="1"/>
</dbReference>
<dbReference type="CDD" id="cd01392">
    <property type="entry name" value="HTH_LacI"/>
    <property type="match status" value="1"/>
</dbReference>
<evidence type="ECO:0000313" key="7">
    <source>
        <dbReference type="Proteomes" id="UP001461341"/>
    </source>
</evidence>
<evidence type="ECO:0000313" key="6">
    <source>
        <dbReference type="EMBL" id="WZL76169.1"/>
    </source>
</evidence>
<proteinExistence type="predicted"/>
<dbReference type="Pfam" id="PF00356">
    <property type="entry name" value="LacI"/>
    <property type="match status" value="1"/>
</dbReference>
<feature type="domain" description="HTH lacI-type" evidence="5">
    <location>
        <begin position="7"/>
        <end position="61"/>
    </location>
</feature>
<name>A0ABZ2YAZ4_9BACT</name>
<reference evidence="6 7" key="1">
    <citation type="submission" date="2023-03" db="EMBL/GenBank/DDBJ databases">
        <title>Novel Species.</title>
        <authorList>
            <person name="Ma S."/>
        </authorList>
    </citation>
    <scope>NUCLEOTIDE SEQUENCE [LARGE SCALE GENOMIC DNA]</scope>
    <source>
        <strain evidence="6 7">B11</strain>
    </source>
</reference>
<dbReference type="InterPro" id="IPR046335">
    <property type="entry name" value="LacI/GalR-like_sensor"/>
</dbReference>
<dbReference type="CDD" id="cd06267">
    <property type="entry name" value="PBP1_LacI_sugar_binding-like"/>
    <property type="match status" value="1"/>
</dbReference>
<dbReference type="EMBL" id="CP121689">
    <property type="protein sequence ID" value="WZL76169.1"/>
    <property type="molecule type" value="Genomic_DNA"/>
</dbReference>
<organism evidence="6 7">
    <name type="scientific">Thermatribacter velox</name>
    <dbReference type="NCBI Taxonomy" id="3039681"/>
    <lineage>
        <taxon>Bacteria</taxon>
        <taxon>Pseudomonadati</taxon>
        <taxon>Atribacterota</taxon>
        <taxon>Atribacteria</taxon>
        <taxon>Atribacterales</taxon>
        <taxon>Thermatribacteraceae</taxon>
        <taxon>Thermatribacter</taxon>
    </lineage>
</organism>
<evidence type="ECO:0000259" key="5">
    <source>
        <dbReference type="PROSITE" id="PS50932"/>
    </source>
</evidence>